<dbReference type="GO" id="GO:0032300">
    <property type="term" value="C:mismatch repair complex"/>
    <property type="evidence" value="ECO:0007669"/>
    <property type="project" value="InterPro"/>
</dbReference>
<dbReference type="Pfam" id="PF01119">
    <property type="entry name" value="DNA_mis_repair"/>
    <property type="match status" value="1"/>
</dbReference>
<evidence type="ECO:0000256" key="4">
    <source>
        <dbReference type="ARBA" id="ARBA00023204"/>
    </source>
</evidence>
<dbReference type="Proteomes" id="UP000334923">
    <property type="component" value="Unassembled WGS sequence"/>
</dbReference>
<organism evidence="9 10">
    <name type="scientific">Methylacidimicrobium tartarophylax</name>
    <dbReference type="NCBI Taxonomy" id="1041768"/>
    <lineage>
        <taxon>Bacteria</taxon>
        <taxon>Pseudomonadati</taxon>
        <taxon>Verrucomicrobiota</taxon>
        <taxon>Methylacidimicrobium</taxon>
    </lineage>
</organism>
<evidence type="ECO:0000256" key="1">
    <source>
        <dbReference type="ARBA" id="ARBA00006082"/>
    </source>
</evidence>
<feature type="domain" description="MutL C-terminal dimerisation" evidence="7">
    <location>
        <begin position="513"/>
        <end position="656"/>
    </location>
</feature>
<dbReference type="EMBL" id="CABFVA020000012">
    <property type="protein sequence ID" value="VVM04856.1"/>
    <property type="molecule type" value="Genomic_DNA"/>
</dbReference>
<feature type="compositionally biased region" description="Basic and acidic residues" evidence="6">
    <location>
        <begin position="60"/>
        <end position="100"/>
    </location>
</feature>
<feature type="domain" description="DNA mismatch repair protein S5" evidence="8">
    <location>
        <begin position="324"/>
        <end position="442"/>
    </location>
</feature>
<dbReference type="InterPro" id="IPR042121">
    <property type="entry name" value="MutL_C_regsub"/>
</dbReference>
<evidence type="ECO:0000259" key="8">
    <source>
        <dbReference type="SMART" id="SM01340"/>
    </source>
</evidence>
<dbReference type="InterPro" id="IPR037198">
    <property type="entry name" value="MutL_C_sf"/>
</dbReference>
<keyword evidence="3 5" id="KW-0227">DNA damage</keyword>
<comment type="similarity">
    <text evidence="1 5">Belongs to the DNA mismatch repair MutL/HexB family.</text>
</comment>
<dbReference type="SUPFAM" id="SSF54211">
    <property type="entry name" value="Ribosomal protein S5 domain 2-like"/>
    <property type="match status" value="1"/>
</dbReference>
<name>A0A5E6M675_9BACT</name>
<evidence type="ECO:0000256" key="2">
    <source>
        <dbReference type="ARBA" id="ARBA00021975"/>
    </source>
</evidence>
<feature type="compositionally biased region" description="Gly residues" evidence="6">
    <location>
        <begin position="48"/>
        <end position="59"/>
    </location>
</feature>
<dbReference type="GO" id="GO:0005524">
    <property type="term" value="F:ATP binding"/>
    <property type="evidence" value="ECO:0007669"/>
    <property type="project" value="InterPro"/>
</dbReference>
<evidence type="ECO:0000259" key="7">
    <source>
        <dbReference type="SMART" id="SM00853"/>
    </source>
</evidence>
<dbReference type="AlphaFoldDB" id="A0A5E6M675"/>
<comment type="function">
    <text evidence="5">This protein is involved in the repair of mismatches in DNA. It is required for dam-dependent methyl-directed DNA mismatch repair. May act as a 'molecular matchmaker', a protein that promotes the formation of a stable complex between two or more DNA-binding proteins in an ATP-dependent manner without itself being part of a final effector complex.</text>
</comment>
<dbReference type="GO" id="GO:0006298">
    <property type="term" value="P:mismatch repair"/>
    <property type="evidence" value="ECO:0007669"/>
    <property type="project" value="UniProtKB-UniRule"/>
</dbReference>
<evidence type="ECO:0000256" key="5">
    <source>
        <dbReference type="HAMAP-Rule" id="MF_00149"/>
    </source>
</evidence>
<evidence type="ECO:0000256" key="3">
    <source>
        <dbReference type="ARBA" id="ARBA00022763"/>
    </source>
</evidence>
<dbReference type="SMART" id="SM01340">
    <property type="entry name" value="DNA_mis_repair"/>
    <property type="match status" value="1"/>
</dbReference>
<dbReference type="InterPro" id="IPR002099">
    <property type="entry name" value="MutL/Mlh/PMS"/>
</dbReference>
<dbReference type="Gene3D" id="3.30.1370.100">
    <property type="entry name" value="MutL, C-terminal domain, regulatory subdomain"/>
    <property type="match status" value="1"/>
</dbReference>
<dbReference type="GO" id="GO:0030983">
    <property type="term" value="F:mismatched DNA binding"/>
    <property type="evidence" value="ECO:0007669"/>
    <property type="project" value="InterPro"/>
</dbReference>
<dbReference type="PANTHER" id="PTHR10073">
    <property type="entry name" value="DNA MISMATCH REPAIR PROTEIN MLH, PMS, MUTL"/>
    <property type="match status" value="1"/>
</dbReference>
<dbReference type="InterPro" id="IPR014790">
    <property type="entry name" value="MutL_C"/>
</dbReference>
<dbReference type="PANTHER" id="PTHR10073:SF12">
    <property type="entry name" value="DNA MISMATCH REPAIR PROTEIN MLH1"/>
    <property type="match status" value="1"/>
</dbReference>
<dbReference type="GO" id="GO:0140664">
    <property type="term" value="F:ATP-dependent DNA damage sensor activity"/>
    <property type="evidence" value="ECO:0007669"/>
    <property type="project" value="InterPro"/>
</dbReference>
<dbReference type="HAMAP" id="MF_00149">
    <property type="entry name" value="DNA_mis_repair"/>
    <property type="match status" value="1"/>
</dbReference>
<keyword evidence="10" id="KW-1185">Reference proteome</keyword>
<dbReference type="InterPro" id="IPR036890">
    <property type="entry name" value="HATPase_C_sf"/>
</dbReference>
<dbReference type="InterPro" id="IPR020667">
    <property type="entry name" value="DNA_mismatch_repair_MutL"/>
</dbReference>
<dbReference type="SMART" id="SM00853">
    <property type="entry name" value="MutL_C"/>
    <property type="match status" value="1"/>
</dbReference>
<sequence length="708" mass="77250">MSQTLLRRKPSGPLLAGGLQTRIGFQGRKIMMLPKPVDPGQQFLAEGGKIGRGNRGGGARRQEHEKRGCREQERATGPRENRSPIGHAAEEKTKKIDSHKPGVRAKLTASRQTMARKIRVLPEALASQIAAGEVVERPASVVKELLENSLDAGATEIDLLTQGGGAALIQVADNGCGMGKEDALLCLERYATSKLERFEDLSRLRSYGFRGEAIPTIASVSSFLLQTREEGESVGTEVAVEAGKLLSVREIGRDRGTTIRVRSLFARLPARRRFLRSPLREQAQLQRQIVLAAIAQPSTAFRFRHGSRGEGTVWPSAESREDRLAAIFGGDWIESLLPLQWSRAGLSLCGFLSRPGVGRPSREEQFFFVNRRPVESRMIAAALQEGYRHSLLRGLYPTAVLSLEIDPARIDPNVHPAKREIRFREEREVWSFLVEAVGQSLGRGPAVSLPEPAFPRRVAEHAGDGYRSESPTAASEPQRVEAAFALAVEGEPTLLVKADSGERAERPGMGGRLIGVLNSLYLLVETGGGLVLVDQHAAHERILFERLLSSWELQGSERQPLLQPVLVTLPARDAAALAEELPALYRLGLELGELGGGAFAVEAVPARLVSLDLVSFLQRLAADLTERKGSCAIGRAEAEMLAGIVCRRAVKAHDRLSPAEMGRLLEDLFACRNPDTCPHGRPTWIECSFGELQRRFGRAGSPGGCDFP</sequence>
<dbReference type="FunFam" id="3.30.565.10:FF:000003">
    <property type="entry name" value="DNA mismatch repair endonuclease MutL"/>
    <property type="match status" value="1"/>
</dbReference>
<evidence type="ECO:0000313" key="10">
    <source>
        <dbReference type="Proteomes" id="UP000334923"/>
    </source>
</evidence>
<dbReference type="Gene3D" id="3.30.565.10">
    <property type="entry name" value="Histidine kinase-like ATPase, C-terminal domain"/>
    <property type="match status" value="1"/>
</dbReference>
<keyword evidence="4 5" id="KW-0234">DNA repair</keyword>
<feature type="region of interest" description="Disordered" evidence="6">
    <location>
        <begin position="36"/>
        <end position="105"/>
    </location>
</feature>
<dbReference type="SUPFAM" id="SSF118116">
    <property type="entry name" value="DNA mismatch repair protein MutL"/>
    <property type="match status" value="1"/>
</dbReference>
<accession>A0A5E6M675</accession>
<dbReference type="Gene3D" id="3.30.1540.20">
    <property type="entry name" value="MutL, C-terminal domain, dimerisation subdomain"/>
    <property type="match status" value="1"/>
</dbReference>
<dbReference type="NCBIfam" id="TIGR00585">
    <property type="entry name" value="mutl"/>
    <property type="match status" value="1"/>
</dbReference>
<evidence type="ECO:0000313" key="9">
    <source>
        <dbReference type="EMBL" id="VVM04856.1"/>
    </source>
</evidence>
<dbReference type="InterPro" id="IPR014721">
    <property type="entry name" value="Ribsml_uS5_D2-typ_fold_subgr"/>
</dbReference>
<evidence type="ECO:0000256" key="6">
    <source>
        <dbReference type="SAM" id="MobiDB-lite"/>
    </source>
</evidence>
<dbReference type="SUPFAM" id="SSF55874">
    <property type="entry name" value="ATPase domain of HSP90 chaperone/DNA topoisomerase II/histidine kinase"/>
    <property type="match status" value="1"/>
</dbReference>
<protein>
    <recommendedName>
        <fullName evidence="2 5">DNA mismatch repair protein MutL</fullName>
    </recommendedName>
</protein>
<dbReference type="GO" id="GO:0016887">
    <property type="term" value="F:ATP hydrolysis activity"/>
    <property type="evidence" value="ECO:0007669"/>
    <property type="project" value="InterPro"/>
</dbReference>
<dbReference type="CDD" id="cd16926">
    <property type="entry name" value="HATPase_MutL-MLH-PMS-like"/>
    <property type="match status" value="1"/>
</dbReference>
<dbReference type="Pfam" id="PF13589">
    <property type="entry name" value="HATPase_c_3"/>
    <property type="match status" value="1"/>
</dbReference>
<dbReference type="InterPro" id="IPR013507">
    <property type="entry name" value="DNA_mismatch_S5_2-like"/>
</dbReference>
<dbReference type="InterPro" id="IPR042120">
    <property type="entry name" value="MutL_C_dimsub"/>
</dbReference>
<gene>
    <name evidence="5 9" type="primary">mutL</name>
    <name evidence="9" type="ORF">MAMT_00361</name>
</gene>
<dbReference type="InterPro" id="IPR020568">
    <property type="entry name" value="Ribosomal_Su5_D2-typ_SF"/>
</dbReference>
<dbReference type="CDD" id="cd00782">
    <property type="entry name" value="MutL_Trans"/>
    <property type="match status" value="1"/>
</dbReference>
<reference evidence="9 10" key="1">
    <citation type="submission" date="2019-09" db="EMBL/GenBank/DDBJ databases">
        <authorList>
            <person name="Cremers G."/>
        </authorList>
    </citation>
    <scope>NUCLEOTIDE SEQUENCE [LARGE SCALE GENOMIC DNA]</scope>
    <source>
        <strain evidence="9">4A</strain>
    </source>
</reference>
<dbReference type="Gene3D" id="3.30.230.10">
    <property type="match status" value="1"/>
</dbReference>
<dbReference type="InterPro" id="IPR038973">
    <property type="entry name" value="MutL/Mlh/Pms-like"/>
</dbReference>
<dbReference type="Pfam" id="PF08676">
    <property type="entry name" value="MutL_C"/>
    <property type="match status" value="1"/>
</dbReference>
<proteinExistence type="inferred from homology"/>